<dbReference type="InParanoid" id="A0A316VK18"/>
<protein>
    <submittedName>
        <fullName evidence="2">Uncharacterized protein</fullName>
    </submittedName>
</protein>
<evidence type="ECO:0000256" key="1">
    <source>
        <dbReference type="SAM" id="Phobius"/>
    </source>
</evidence>
<keyword evidence="1" id="KW-0472">Membrane</keyword>
<evidence type="ECO:0000313" key="2">
    <source>
        <dbReference type="EMBL" id="PWN36653.1"/>
    </source>
</evidence>
<reference evidence="2 3" key="1">
    <citation type="journal article" date="2018" name="Mol. Biol. Evol.">
        <title>Broad Genomic Sampling Reveals a Smut Pathogenic Ancestry of the Fungal Clade Ustilaginomycotina.</title>
        <authorList>
            <person name="Kijpornyongpan T."/>
            <person name="Mondo S.J."/>
            <person name="Barry K."/>
            <person name="Sandor L."/>
            <person name="Lee J."/>
            <person name="Lipzen A."/>
            <person name="Pangilinan J."/>
            <person name="LaButti K."/>
            <person name="Hainaut M."/>
            <person name="Henrissat B."/>
            <person name="Grigoriev I.V."/>
            <person name="Spatafora J.W."/>
            <person name="Aime M.C."/>
        </authorList>
    </citation>
    <scope>NUCLEOTIDE SEQUENCE [LARGE SCALE GENOMIC DNA]</scope>
    <source>
        <strain evidence="2 3">MCA 3882</strain>
    </source>
</reference>
<feature type="transmembrane region" description="Helical" evidence="1">
    <location>
        <begin position="6"/>
        <end position="25"/>
    </location>
</feature>
<proteinExistence type="predicted"/>
<keyword evidence="1" id="KW-0812">Transmembrane</keyword>
<accession>A0A316VK18</accession>
<sequence>MKIKGAVPFFLFVFLLIPHDIFLFLEGYFRRDENHVCLNLILHSSRLLRSRLYEFGSRLNEWASFPGNMRVYSESKSEDVCIPLCLAIDYIMSLYLKFGTEASIL</sequence>
<dbReference type="GeneID" id="37024237"/>
<keyword evidence="3" id="KW-1185">Reference proteome</keyword>
<dbReference type="RefSeq" id="XP_025356955.1">
    <property type="nucleotide sequence ID" value="XM_025502456.1"/>
</dbReference>
<organism evidence="2 3">
    <name type="scientific">Meira miltonrushii</name>
    <dbReference type="NCBI Taxonomy" id="1280837"/>
    <lineage>
        <taxon>Eukaryota</taxon>
        <taxon>Fungi</taxon>
        <taxon>Dikarya</taxon>
        <taxon>Basidiomycota</taxon>
        <taxon>Ustilaginomycotina</taxon>
        <taxon>Exobasidiomycetes</taxon>
        <taxon>Exobasidiales</taxon>
        <taxon>Brachybasidiaceae</taxon>
        <taxon>Meira</taxon>
    </lineage>
</organism>
<dbReference type="EMBL" id="KZ819602">
    <property type="protein sequence ID" value="PWN36653.1"/>
    <property type="molecule type" value="Genomic_DNA"/>
</dbReference>
<name>A0A316VK18_9BASI</name>
<keyword evidence="1" id="KW-1133">Transmembrane helix</keyword>
<dbReference type="Proteomes" id="UP000245771">
    <property type="component" value="Unassembled WGS sequence"/>
</dbReference>
<gene>
    <name evidence="2" type="ORF">FA14DRAFT_5168</name>
</gene>
<dbReference type="AlphaFoldDB" id="A0A316VK18"/>
<evidence type="ECO:0000313" key="3">
    <source>
        <dbReference type="Proteomes" id="UP000245771"/>
    </source>
</evidence>